<dbReference type="EMBL" id="FLOC01000022">
    <property type="protein sequence ID" value="SBS35454.1"/>
    <property type="molecule type" value="Genomic_DNA"/>
</dbReference>
<sequence length="44" mass="5424">MVHRDSAMYDFGALIWGWFQRCMLYTVRPQVTLYEKHTPNEIYR</sequence>
<gene>
    <name evidence="1" type="ORF">MAQ5080_03179</name>
</gene>
<protein>
    <submittedName>
        <fullName evidence="1">Uncharacterized protein</fullName>
    </submittedName>
</protein>
<dbReference type="Proteomes" id="UP000092627">
    <property type="component" value="Unassembled WGS sequence"/>
</dbReference>
<dbReference type="STRING" id="295068.MAQ5080_03179"/>
<evidence type="ECO:0000313" key="2">
    <source>
        <dbReference type="Proteomes" id="UP000092627"/>
    </source>
</evidence>
<accession>A0A1A8TQP0</accession>
<keyword evidence="2" id="KW-1185">Reference proteome</keyword>
<proteinExistence type="predicted"/>
<dbReference type="AlphaFoldDB" id="A0A1A8TQP0"/>
<reference evidence="1 2" key="1">
    <citation type="submission" date="2016-06" db="EMBL/GenBank/DDBJ databases">
        <authorList>
            <person name="Kjaerup R.B."/>
            <person name="Dalgaard T.S."/>
            <person name="Juul-Madsen H.R."/>
        </authorList>
    </citation>
    <scope>NUCLEOTIDE SEQUENCE [LARGE SCALE GENOMIC DNA]</scope>
    <source>
        <strain evidence="1 2">CECT 5080</strain>
    </source>
</reference>
<name>A0A1A8TQP0_9GAMM</name>
<organism evidence="1 2">
    <name type="scientific">Marinomonas aquimarina</name>
    <dbReference type="NCBI Taxonomy" id="295068"/>
    <lineage>
        <taxon>Bacteria</taxon>
        <taxon>Pseudomonadati</taxon>
        <taxon>Pseudomonadota</taxon>
        <taxon>Gammaproteobacteria</taxon>
        <taxon>Oceanospirillales</taxon>
        <taxon>Oceanospirillaceae</taxon>
        <taxon>Marinomonas</taxon>
    </lineage>
</organism>
<evidence type="ECO:0000313" key="1">
    <source>
        <dbReference type="EMBL" id="SBS35454.1"/>
    </source>
</evidence>